<dbReference type="Proteomes" id="UP000574769">
    <property type="component" value="Unassembled WGS sequence"/>
</dbReference>
<keyword evidence="1" id="KW-0812">Transmembrane</keyword>
<proteinExistence type="predicted"/>
<feature type="transmembrane region" description="Helical" evidence="1">
    <location>
        <begin position="51"/>
        <end position="73"/>
    </location>
</feature>
<keyword evidence="1" id="KW-1133">Transmembrane helix</keyword>
<evidence type="ECO:0000313" key="2">
    <source>
        <dbReference type="EMBL" id="MBB4619024.1"/>
    </source>
</evidence>
<dbReference type="EMBL" id="JACHNY010000007">
    <property type="protein sequence ID" value="MBB4619024.1"/>
    <property type="molecule type" value="Genomic_DNA"/>
</dbReference>
<evidence type="ECO:0008006" key="4">
    <source>
        <dbReference type="Google" id="ProtNLM"/>
    </source>
</evidence>
<reference evidence="2 3" key="1">
    <citation type="submission" date="2020-08" db="EMBL/GenBank/DDBJ databases">
        <title>Genomic Encyclopedia of Type Strains, Phase IV (KMG-IV): sequencing the most valuable type-strain genomes for metagenomic binning, comparative biology and taxonomic classification.</title>
        <authorList>
            <person name="Goeker M."/>
        </authorList>
    </citation>
    <scope>NUCLEOTIDE SEQUENCE [LARGE SCALE GENOMIC DNA]</scope>
    <source>
        <strain evidence="2 3">DSM 15867</strain>
    </source>
</reference>
<dbReference type="Pfam" id="PF06055">
    <property type="entry name" value="ExoD"/>
    <property type="match status" value="1"/>
</dbReference>
<feature type="transmembrane region" description="Helical" evidence="1">
    <location>
        <begin position="174"/>
        <end position="193"/>
    </location>
</feature>
<feature type="transmembrane region" description="Helical" evidence="1">
    <location>
        <begin position="128"/>
        <end position="145"/>
    </location>
</feature>
<organism evidence="2 3">
    <name type="scientific">Sphingomonas abaci</name>
    <dbReference type="NCBI Taxonomy" id="237611"/>
    <lineage>
        <taxon>Bacteria</taxon>
        <taxon>Pseudomonadati</taxon>
        <taxon>Pseudomonadota</taxon>
        <taxon>Alphaproteobacteria</taxon>
        <taxon>Sphingomonadales</taxon>
        <taxon>Sphingomonadaceae</taxon>
        <taxon>Sphingomonas</taxon>
    </lineage>
</organism>
<sequence length="196" mass="20485">MAEDPRSVSDILDKLERLADQQSRVSLEDAVAAFGNRSYGPFLLVPALIEISPIGGIPGLPTVLAAIIILFAVQMLIGRQHLWLPHVIGKRAAAARTVHRATAKLRGVASMADQWFHGRLPALTQGPFVRLAALATIALALTVPPLELLPFASTAPMAAIAAFGLALLVRDGALMIAAILLAGVAVAVGIGLISSR</sequence>
<dbReference type="PANTHER" id="PTHR41795:SF1">
    <property type="entry name" value="EXOPOLYSACCHARIDE SYNTHESIS PROTEIN"/>
    <property type="match status" value="1"/>
</dbReference>
<dbReference type="PIRSF" id="PIRSF033239">
    <property type="entry name" value="ExoD"/>
    <property type="match status" value="1"/>
</dbReference>
<dbReference type="AlphaFoldDB" id="A0A7W7EZE2"/>
<name>A0A7W7EZE2_9SPHN</name>
<gene>
    <name evidence="2" type="ORF">GGQ96_003174</name>
</gene>
<comment type="caution">
    <text evidence="2">The sequence shown here is derived from an EMBL/GenBank/DDBJ whole genome shotgun (WGS) entry which is preliminary data.</text>
</comment>
<evidence type="ECO:0000313" key="3">
    <source>
        <dbReference type="Proteomes" id="UP000574769"/>
    </source>
</evidence>
<evidence type="ECO:0000256" key="1">
    <source>
        <dbReference type="SAM" id="Phobius"/>
    </source>
</evidence>
<keyword evidence="3" id="KW-1185">Reference proteome</keyword>
<dbReference type="RefSeq" id="WP_184116444.1">
    <property type="nucleotide sequence ID" value="NZ_JACHNY010000007.1"/>
</dbReference>
<keyword evidence="1" id="KW-0472">Membrane</keyword>
<protein>
    <recommendedName>
        <fullName evidence="4">Exopolysaccharide biosynthesis protein</fullName>
    </recommendedName>
</protein>
<dbReference type="InterPro" id="IPR010331">
    <property type="entry name" value="ExoD"/>
</dbReference>
<accession>A0A7W7EZE2</accession>
<dbReference type="PANTHER" id="PTHR41795">
    <property type="entry name" value="EXOPOLYSACCHARIDE SYNTHESIS PROTEIN"/>
    <property type="match status" value="1"/>
</dbReference>